<reference evidence="5" key="1">
    <citation type="submission" date="2014-05" db="EMBL/GenBank/DDBJ databases">
        <authorList>
            <person name="Hamprecht A.G."/>
            <person name="Gottig S."/>
        </authorList>
    </citation>
    <scope>NUCLEOTIDE SEQUENCE</scope>
    <source>
        <strain evidence="5">SM1890</strain>
        <plasmid evidence="5">pSM1890</plasmid>
    </source>
</reference>
<protein>
    <submittedName>
        <fullName evidence="5">Sequence specific DNA methyltransferase</fullName>
    </submittedName>
</protein>
<evidence type="ECO:0000256" key="2">
    <source>
        <dbReference type="ARBA" id="ARBA00022679"/>
    </source>
</evidence>
<dbReference type="GO" id="GO:0009307">
    <property type="term" value="P:DNA restriction-modification system"/>
    <property type="evidence" value="ECO:0007669"/>
    <property type="project" value="UniProtKB-KW"/>
</dbReference>
<dbReference type="Gene3D" id="3.90.120.10">
    <property type="entry name" value="DNA Methylase, subunit A, domain 2"/>
    <property type="match status" value="1"/>
</dbReference>
<geneLocation type="plasmid" evidence="5">
    <name>pSM1890</name>
</geneLocation>
<evidence type="ECO:0000256" key="1">
    <source>
        <dbReference type="ARBA" id="ARBA00022603"/>
    </source>
</evidence>
<reference evidence="5" key="2">
    <citation type="journal article" date="2015" name="J. Antimicrob. Chemother.">
        <title>Pathogenicity of pan-drug-resistant Serratia marcescens harbouring blaNDM-1.</title>
        <authorList>
            <person name="Gruber T.M."/>
            <person name="Gottig S."/>
            <person name="Mark L."/>
            <person name="Christ S."/>
            <person name="Kempf V.A."/>
            <person name="Wichelhaus T.A."/>
            <person name="Hamprecht A."/>
        </authorList>
    </citation>
    <scope>NUCLEOTIDE SEQUENCE</scope>
    <source>
        <strain evidence="5">SM1890</strain>
        <plasmid evidence="5">pSM1890</plasmid>
    </source>
</reference>
<evidence type="ECO:0000256" key="3">
    <source>
        <dbReference type="ARBA" id="ARBA00022747"/>
    </source>
</evidence>
<dbReference type="AlphaFoldDB" id="A0A0B4ZUY1"/>
<dbReference type="GO" id="GO:0003886">
    <property type="term" value="F:DNA (cytosine-5-)-methyltransferase activity"/>
    <property type="evidence" value="ECO:0007669"/>
    <property type="project" value="UniProtKB-EC"/>
</dbReference>
<dbReference type="GO" id="GO:0032259">
    <property type="term" value="P:methylation"/>
    <property type="evidence" value="ECO:0007669"/>
    <property type="project" value="UniProtKB-KW"/>
</dbReference>
<dbReference type="InterPro" id="IPR001525">
    <property type="entry name" value="C5_MeTfrase"/>
</dbReference>
<sequence>MRQREWLGGGPQDFSRRLVGFRRDHSVRRRCGGTPSVRPSQTLRSAPLAFLLPIAIAGTSQLSKLRDAQCCGGTSTSAFLQLRAGGHRNSHANAGVVPAIAFAQNNRGEVRFESGHGQVACTVLSNGKPGYGVPMVACVSLRGREQGLAAELGGSVAATLRTSGGGADKPHVLAPDFEAHFRYDWNDPGPGDWSHWRVRRLMPTECERLQGMPDDYTLIPYRGKPAADAPRYKAIGNSMAVPCMAWLGQRLVQCLHKTGSTASD</sequence>
<evidence type="ECO:0000256" key="4">
    <source>
        <dbReference type="ARBA" id="ARBA00047422"/>
    </source>
</evidence>
<accession>A0A0B4ZUY1</accession>
<dbReference type="EMBL" id="KJ921649">
    <property type="protein sequence ID" value="AJD76945.1"/>
    <property type="molecule type" value="Genomic_DNA"/>
</dbReference>
<keyword evidence="1 5" id="KW-0489">Methyltransferase</keyword>
<name>A0A0B4ZUY1_SERMA</name>
<dbReference type="SUPFAM" id="SSF53335">
    <property type="entry name" value="S-adenosyl-L-methionine-dependent methyltransferases"/>
    <property type="match status" value="1"/>
</dbReference>
<evidence type="ECO:0000313" key="5">
    <source>
        <dbReference type="EMBL" id="AJD76945.1"/>
    </source>
</evidence>
<proteinExistence type="predicted"/>
<keyword evidence="2 5" id="KW-0808">Transferase</keyword>
<dbReference type="Pfam" id="PF00145">
    <property type="entry name" value="DNA_methylase"/>
    <property type="match status" value="1"/>
</dbReference>
<comment type="catalytic activity">
    <reaction evidence="4">
        <text>a 2'-deoxycytidine in DNA + S-adenosyl-L-methionine = a 5-methyl-2'-deoxycytidine in DNA + S-adenosyl-L-homocysteine + H(+)</text>
        <dbReference type="Rhea" id="RHEA:13681"/>
        <dbReference type="Rhea" id="RHEA-COMP:11369"/>
        <dbReference type="Rhea" id="RHEA-COMP:11370"/>
        <dbReference type="ChEBI" id="CHEBI:15378"/>
        <dbReference type="ChEBI" id="CHEBI:57856"/>
        <dbReference type="ChEBI" id="CHEBI:59789"/>
        <dbReference type="ChEBI" id="CHEBI:85452"/>
        <dbReference type="ChEBI" id="CHEBI:85454"/>
        <dbReference type="EC" id="2.1.1.37"/>
    </reaction>
</comment>
<keyword evidence="5" id="KW-0614">Plasmid</keyword>
<dbReference type="InterPro" id="IPR029063">
    <property type="entry name" value="SAM-dependent_MTases_sf"/>
</dbReference>
<keyword evidence="3" id="KW-0680">Restriction system</keyword>
<organism evidence="5">
    <name type="scientific">Serratia marcescens</name>
    <dbReference type="NCBI Taxonomy" id="615"/>
    <lineage>
        <taxon>Bacteria</taxon>
        <taxon>Pseudomonadati</taxon>
        <taxon>Pseudomonadota</taxon>
        <taxon>Gammaproteobacteria</taxon>
        <taxon>Enterobacterales</taxon>
        <taxon>Yersiniaceae</taxon>
        <taxon>Serratia</taxon>
    </lineage>
</organism>